<dbReference type="RefSeq" id="WP_345503490.1">
    <property type="nucleotide sequence ID" value="NZ_BAABLO010000011.1"/>
</dbReference>
<evidence type="ECO:0000256" key="2">
    <source>
        <dbReference type="SAM" id="Phobius"/>
    </source>
</evidence>
<accession>A0ABP8YBW0</accession>
<keyword evidence="2" id="KW-0472">Membrane</keyword>
<dbReference type="EMBL" id="BAABLO010000011">
    <property type="protein sequence ID" value="GAA4724680.1"/>
    <property type="molecule type" value="Genomic_DNA"/>
</dbReference>
<reference evidence="4" key="1">
    <citation type="journal article" date="2019" name="Int. J. Syst. Evol. Microbiol.">
        <title>The Global Catalogue of Microorganisms (GCM) 10K type strain sequencing project: providing services to taxonomists for standard genome sequencing and annotation.</title>
        <authorList>
            <consortium name="The Broad Institute Genomics Platform"/>
            <consortium name="The Broad Institute Genome Sequencing Center for Infectious Disease"/>
            <person name="Wu L."/>
            <person name="Ma J."/>
        </authorList>
    </citation>
    <scope>NUCLEOTIDE SEQUENCE [LARGE SCALE GENOMIC DNA]</scope>
    <source>
        <strain evidence="4">JCM 18961</strain>
    </source>
</reference>
<feature type="transmembrane region" description="Helical" evidence="2">
    <location>
        <begin position="80"/>
        <end position="108"/>
    </location>
</feature>
<sequence>MRGQTGGHYDRHENFQDFQDLQGFQDLKADQGPSQRRVAAGALVVAAATTGTQAGLLAAVRWGWGAVSAPGPATLDEVVGLAAAVTACALVLWWGLGMLVAVGSHLPGRVGARCRGLALRAAPAMTRRVAAALVGVAVGGALVPGAAMAETPPHPTRGATSSVAVTSSVGTAAGPLDHTGPGWVPTAAATPTTSPAAAPTPTTAVPSPSPTGGVGEPGWTPTRPLQRPQAPLAVLGLRPAPRTAADGVVVHRGDTLWSIVASRLGPDASDAEVAAAWPAWHEANRAVIGDDPDLLVPGQLLRAPAHAVSVR</sequence>
<dbReference type="Proteomes" id="UP001500556">
    <property type="component" value="Unassembled WGS sequence"/>
</dbReference>
<dbReference type="Gene3D" id="3.10.350.10">
    <property type="entry name" value="LysM domain"/>
    <property type="match status" value="1"/>
</dbReference>
<feature type="transmembrane region" description="Helical" evidence="2">
    <location>
        <begin position="38"/>
        <end position="60"/>
    </location>
</feature>
<dbReference type="CDD" id="cd00118">
    <property type="entry name" value="LysM"/>
    <property type="match status" value="1"/>
</dbReference>
<evidence type="ECO:0008006" key="5">
    <source>
        <dbReference type="Google" id="ProtNLM"/>
    </source>
</evidence>
<comment type="caution">
    <text evidence="3">The sequence shown here is derived from an EMBL/GenBank/DDBJ whole genome shotgun (WGS) entry which is preliminary data.</text>
</comment>
<feature type="compositionally biased region" description="Low complexity" evidence="1">
    <location>
        <begin position="184"/>
        <end position="206"/>
    </location>
</feature>
<dbReference type="InterPro" id="IPR018392">
    <property type="entry name" value="LysM"/>
</dbReference>
<evidence type="ECO:0000313" key="3">
    <source>
        <dbReference type="EMBL" id="GAA4724680.1"/>
    </source>
</evidence>
<keyword evidence="2" id="KW-1133">Transmembrane helix</keyword>
<protein>
    <recommendedName>
        <fullName evidence="5">LysM domain-containing protein</fullName>
    </recommendedName>
</protein>
<evidence type="ECO:0000313" key="4">
    <source>
        <dbReference type="Proteomes" id="UP001500556"/>
    </source>
</evidence>
<feature type="region of interest" description="Disordered" evidence="1">
    <location>
        <begin position="170"/>
        <end position="220"/>
    </location>
</feature>
<dbReference type="InterPro" id="IPR036779">
    <property type="entry name" value="LysM_dom_sf"/>
</dbReference>
<evidence type="ECO:0000256" key="1">
    <source>
        <dbReference type="SAM" id="MobiDB-lite"/>
    </source>
</evidence>
<feature type="transmembrane region" description="Helical" evidence="2">
    <location>
        <begin position="129"/>
        <end position="149"/>
    </location>
</feature>
<keyword evidence="2" id="KW-0812">Transmembrane</keyword>
<name>A0ABP8YBW0_9MICO</name>
<proteinExistence type="predicted"/>
<gene>
    <name evidence="3" type="ORF">GCM10025782_23440</name>
</gene>
<keyword evidence="4" id="KW-1185">Reference proteome</keyword>
<organism evidence="3 4">
    <name type="scientific">Pedococcus ginsenosidimutans</name>
    <dbReference type="NCBI Taxonomy" id="490570"/>
    <lineage>
        <taxon>Bacteria</taxon>
        <taxon>Bacillati</taxon>
        <taxon>Actinomycetota</taxon>
        <taxon>Actinomycetes</taxon>
        <taxon>Micrococcales</taxon>
        <taxon>Intrasporangiaceae</taxon>
        <taxon>Pedococcus</taxon>
    </lineage>
</organism>